<name>A0A7Y0DX87_9PROT</name>
<evidence type="ECO:0000256" key="6">
    <source>
        <dbReference type="ARBA" id="ARBA00023125"/>
    </source>
</evidence>
<keyword evidence="1 9" id="KW-0597">Phosphoprotein</keyword>
<dbReference type="Proteomes" id="UP000539372">
    <property type="component" value="Unassembled WGS sequence"/>
</dbReference>
<gene>
    <name evidence="12" type="ORF">HH303_02265</name>
</gene>
<evidence type="ECO:0000259" key="11">
    <source>
        <dbReference type="PROSITE" id="PS50110"/>
    </source>
</evidence>
<dbReference type="AlphaFoldDB" id="A0A7Y0DX87"/>
<evidence type="ECO:0000256" key="1">
    <source>
        <dbReference type="ARBA" id="ARBA00022553"/>
    </source>
</evidence>
<dbReference type="SUPFAM" id="SSF46689">
    <property type="entry name" value="Homeodomain-like"/>
    <property type="match status" value="1"/>
</dbReference>
<dbReference type="PROSITE" id="PS00688">
    <property type="entry name" value="SIGMA54_INTERACT_3"/>
    <property type="match status" value="1"/>
</dbReference>
<dbReference type="Pfam" id="PF25601">
    <property type="entry name" value="AAA_lid_14"/>
    <property type="match status" value="1"/>
</dbReference>
<dbReference type="RefSeq" id="WP_169623575.1">
    <property type="nucleotide sequence ID" value="NZ_JABBNT010000001.1"/>
</dbReference>
<dbReference type="InterPro" id="IPR003593">
    <property type="entry name" value="AAA+_ATPase"/>
</dbReference>
<dbReference type="CDD" id="cd00009">
    <property type="entry name" value="AAA"/>
    <property type="match status" value="1"/>
</dbReference>
<dbReference type="InterPro" id="IPR011006">
    <property type="entry name" value="CheY-like_superfamily"/>
</dbReference>
<dbReference type="FunFam" id="3.40.50.2300:FF:000018">
    <property type="entry name" value="DNA-binding transcriptional regulator NtrC"/>
    <property type="match status" value="1"/>
</dbReference>
<keyword evidence="13" id="KW-1185">Reference proteome</keyword>
<dbReference type="GO" id="GO:0006355">
    <property type="term" value="P:regulation of DNA-templated transcription"/>
    <property type="evidence" value="ECO:0007669"/>
    <property type="project" value="InterPro"/>
</dbReference>
<dbReference type="InterPro" id="IPR009057">
    <property type="entry name" value="Homeodomain-like_sf"/>
</dbReference>
<feature type="modified residue" description="4-aspartylphosphate" evidence="9">
    <location>
        <position position="64"/>
    </location>
</feature>
<keyword evidence="4" id="KW-0902">Two-component regulatory system</keyword>
<feature type="domain" description="Response regulatory" evidence="11">
    <location>
        <begin position="15"/>
        <end position="128"/>
    </location>
</feature>
<dbReference type="PROSITE" id="PS50110">
    <property type="entry name" value="RESPONSE_REGULATORY"/>
    <property type="match status" value="1"/>
</dbReference>
<dbReference type="PRINTS" id="PR01590">
    <property type="entry name" value="HTHFIS"/>
</dbReference>
<dbReference type="PROSITE" id="PS00675">
    <property type="entry name" value="SIGMA54_INTERACT_1"/>
    <property type="match status" value="1"/>
</dbReference>
<dbReference type="SMART" id="SM00448">
    <property type="entry name" value="REC"/>
    <property type="match status" value="1"/>
</dbReference>
<evidence type="ECO:0000256" key="4">
    <source>
        <dbReference type="ARBA" id="ARBA00023012"/>
    </source>
</evidence>
<keyword evidence="7" id="KW-0010">Activator</keyword>
<proteinExistence type="predicted"/>
<evidence type="ECO:0000259" key="10">
    <source>
        <dbReference type="PROSITE" id="PS50045"/>
    </source>
</evidence>
<dbReference type="PROSITE" id="PS00676">
    <property type="entry name" value="SIGMA54_INTERACT_2"/>
    <property type="match status" value="1"/>
</dbReference>
<comment type="caution">
    <text evidence="12">The sequence shown here is derived from an EMBL/GenBank/DDBJ whole genome shotgun (WGS) entry which is preliminary data.</text>
</comment>
<dbReference type="Pfam" id="PF00158">
    <property type="entry name" value="Sigma54_activat"/>
    <property type="match status" value="1"/>
</dbReference>
<evidence type="ECO:0000256" key="9">
    <source>
        <dbReference type="PROSITE-ProRule" id="PRU00169"/>
    </source>
</evidence>
<evidence type="ECO:0000256" key="2">
    <source>
        <dbReference type="ARBA" id="ARBA00022741"/>
    </source>
</evidence>
<protein>
    <submittedName>
        <fullName evidence="12">Sigma-54-dependent Fis family transcriptional regulator</fullName>
    </submittedName>
</protein>
<dbReference type="Gene3D" id="3.40.50.300">
    <property type="entry name" value="P-loop containing nucleotide triphosphate hydrolases"/>
    <property type="match status" value="1"/>
</dbReference>
<dbReference type="InterPro" id="IPR025943">
    <property type="entry name" value="Sigma_54_int_dom_ATP-bd_2"/>
</dbReference>
<accession>A0A7Y0DX87</accession>
<keyword evidence="6" id="KW-0238">DNA-binding</keyword>
<evidence type="ECO:0000256" key="7">
    <source>
        <dbReference type="ARBA" id="ARBA00023159"/>
    </source>
</evidence>
<dbReference type="GO" id="GO:0043565">
    <property type="term" value="F:sequence-specific DNA binding"/>
    <property type="evidence" value="ECO:0007669"/>
    <property type="project" value="InterPro"/>
</dbReference>
<dbReference type="EMBL" id="JABBNT010000001">
    <property type="protein sequence ID" value="NMM43285.1"/>
    <property type="molecule type" value="Genomic_DNA"/>
</dbReference>
<evidence type="ECO:0000256" key="5">
    <source>
        <dbReference type="ARBA" id="ARBA00023015"/>
    </source>
</evidence>
<dbReference type="FunFam" id="3.40.50.300:FF:000006">
    <property type="entry name" value="DNA-binding transcriptional regulator NtrC"/>
    <property type="match status" value="1"/>
</dbReference>
<dbReference type="SUPFAM" id="SSF52540">
    <property type="entry name" value="P-loop containing nucleoside triphosphate hydrolases"/>
    <property type="match status" value="1"/>
</dbReference>
<dbReference type="InterPro" id="IPR027417">
    <property type="entry name" value="P-loop_NTPase"/>
</dbReference>
<keyword evidence="3" id="KW-0067">ATP-binding</keyword>
<dbReference type="Pfam" id="PF00072">
    <property type="entry name" value="Response_reg"/>
    <property type="match status" value="1"/>
</dbReference>
<dbReference type="InterPro" id="IPR002197">
    <property type="entry name" value="HTH_Fis"/>
</dbReference>
<keyword evidence="8" id="KW-0804">Transcription</keyword>
<feature type="domain" description="Sigma-54 factor interaction" evidence="10">
    <location>
        <begin position="154"/>
        <end position="375"/>
    </location>
</feature>
<dbReference type="InterPro" id="IPR002078">
    <property type="entry name" value="Sigma_54_int"/>
</dbReference>
<sequence length="453" mass="49459">MSTTDATKEIVGHHRIIVIDDDREMRDSLSHLLAKAGWRVEALTDASEAEARMAAFQPDVVLSDVRMPGLSGLDLLRSLAGTAAPPVVLISAHGDIPMAVEAMRDGAYSFLEKPFDPRRLLTALRHAAEQYRLRQDTTRLRARLAHLSDLDRVLLGDSKSIQDLRADILDLSETAATVMLLGETGTGKELVARALHDLSPRAAGPFIALNCAAISEGRFEEMMFGQSEGHPGTLAGADGGTLFLDEIGTCPLPAQAKLLRAIETREFLPVGATVPMQSDFRIVSASNERLDSAVADGKFREDLLYRLNTVVLSLPPLRDRRDDIPLLYQHFAAEYAALFEIDPPELSPEDMASLLSHDWPGNVRELRHVAERRVLAARRGRGSVAGAISLDGDSVEVPETLREAVASFERQLIAKAIQTHKGRMDDAAEALGIGRRTLNEKIVKLGLNKAELI</sequence>
<dbReference type="PANTHER" id="PTHR32071">
    <property type="entry name" value="TRANSCRIPTIONAL REGULATORY PROTEIN"/>
    <property type="match status" value="1"/>
</dbReference>
<dbReference type="Pfam" id="PF02954">
    <property type="entry name" value="HTH_8"/>
    <property type="match status" value="1"/>
</dbReference>
<dbReference type="PANTHER" id="PTHR32071:SF57">
    <property type="entry name" value="C4-DICARBOXYLATE TRANSPORT TRANSCRIPTIONAL REGULATORY PROTEIN DCTD"/>
    <property type="match status" value="1"/>
</dbReference>
<keyword evidence="2" id="KW-0547">Nucleotide-binding</keyword>
<dbReference type="SMART" id="SM00382">
    <property type="entry name" value="AAA"/>
    <property type="match status" value="1"/>
</dbReference>
<dbReference type="PROSITE" id="PS50045">
    <property type="entry name" value="SIGMA54_INTERACT_4"/>
    <property type="match status" value="1"/>
</dbReference>
<dbReference type="InterPro" id="IPR025662">
    <property type="entry name" value="Sigma_54_int_dom_ATP-bd_1"/>
</dbReference>
<dbReference type="InterPro" id="IPR025944">
    <property type="entry name" value="Sigma_54_int_dom_CS"/>
</dbReference>
<evidence type="ECO:0000313" key="13">
    <source>
        <dbReference type="Proteomes" id="UP000539372"/>
    </source>
</evidence>
<dbReference type="GO" id="GO:0000160">
    <property type="term" value="P:phosphorelay signal transduction system"/>
    <property type="evidence" value="ECO:0007669"/>
    <property type="project" value="UniProtKB-KW"/>
</dbReference>
<dbReference type="Gene3D" id="1.10.8.60">
    <property type="match status" value="1"/>
</dbReference>
<reference evidence="12 13" key="1">
    <citation type="submission" date="2020-04" db="EMBL/GenBank/DDBJ databases">
        <title>Rhodospirillaceae bacterium KN72 isolated from deep sea.</title>
        <authorList>
            <person name="Zhang D.-C."/>
        </authorList>
    </citation>
    <scope>NUCLEOTIDE SEQUENCE [LARGE SCALE GENOMIC DNA]</scope>
    <source>
        <strain evidence="12 13">KN72</strain>
    </source>
</reference>
<dbReference type="InterPro" id="IPR001789">
    <property type="entry name" value="Sig_transdc_resp-reg_receiver"/>
</dbReference>
<dbReference type="InterPro" id="IPR058031">
    <property type="entry name" value="AAA_lid_NorR"/>
</dbReference>
<evidence type="ECO:0000256" key="8">
    <source>
        <dbReference type="ARBA" id="ARBA00023163"/>
    </source>
</evidence>
<dbReference type="Gene3D" id="1.10.10.60">
    <property type="entry name" value="Homeodomain-like"/>
    <property type="match status" value="1"/>
</dbReference>
<evidence type="ECO:0000256" key="3">
    <source>
        <dbReference type="ARBA" id="ARBA00022840"/>
    </source>
</evidence>
<dbReference type="GO" id="GO:0005524">
    <property type="term" value="F:ATP binding"/>
    <property type="evidence" value="ECO:0007669"/>
    <property type="project" value="UniProtKB-KW"/>
</dbReference>
<dbReference type="Gene3D" id="3.40.50.2300">
    <property type="match status" value="1"/>
</dbReference>
<evidence type="ECO:0000313" key="12">
    <source>
        <dbReference type="EMBL" id="NMM43285.1"/>
    </source>
</evidence>
<organism evidence="12 13">
    <name type="scientific">Pacificispira spongiicola</name>
    <dbReference type="NCBI Taxonomy" id="2729598"/>
    <lineage>
        <taxon>Bacteria</taxon>
        <taxon>Pseudomonadati</taxon>
        <taxon>Pseudomonadota</taxon>
        <taxon>Alphaproteobacteria</taxon>
        <taxon>Rhodospirillales</taxon>
        <taxon>Rhodospirillaceae</taxon>
        <taxon>Pacificispira</taxon>
    </lineage>
</organism>
<dbReference type="SUPFAM" id="SSF52172">
    <property type="entry name" value="CheY-like"/>
    <property type="match status" value="1"/>
</dbReference>
<keyword evidence="5" id="KW-0805">Transcription regulation</keyword>